<dbReference type="GO" id="GO:0051287">
    <property type="term" value="F:NAD binding"/>
    <property type="evidence" value="ECO:0007669"/>
    <property type="project" value="InterPro"/>
</dbReference>
<dbReference type="EMBL" id="FOZW01000009">
    <property type="protein sequence ID" value="SFT06983.1"/>
    <property type="molecule type" value="Genomic_DNA"/>
</dbReference>
<feature type="domain" description="3-hydroxyisobutyrate dehydrogenase-like NAD-binding" evidence="6">
    <location>
        <begin position="171"/>
        <end position="292"/>
    </location>
</feature>
<dbReference type="InterPro" id="IPR006115">
    <property type="entry name" value="6PGDH_NADP-bd"/>
</dbReference>
<evidence type="ECO:0000259" key="6">
    <source>
        <dbReference type="Pfam" id="PF14833"/>
    </source>
</evidence>
<evidence type="ECO:0000256" key="1">
    <source>
        <dbReference type="ARBA" id="ARBA00009080"/>
    </source>
</evidence>
<dbReference type="Gene3D" id="1.10.1040.10">
    <property type="entry name" value="N-(1-d-carboxylethyl)-l-norvaline Dehydrogenase, domain 2"/>
    <property type="match status" value="1"/>
</dbReference>
<dbReference type="STRING" id="311180.SAMN04488050_109161"/>
<dbReference type="Proteomes" id="UP000199392">
    <property type="component" value="Unassembled WGS sequence"/>
</dbReference>
<dbReference type="GO" id="GO:0016491">
    <property type="term" value="F:oxidoreductase activity"/>
    <property type="evidence" value="ECO:0007669"/>
    <property type="project" value="UniProtKB-KW"/>
</dbReference>
<name>A0A1I6V006_9RHOB</name>
<organism evidence="7 8">
    <name type="scientific">Alloyangia pacifica</name>
    <dbReference type="NCBI Taxonomy" id="311180"/>
    <lineage>
        <taxon>Bacteria</taxon>
        <taxon>Pseudomonadati</taxon>
        <taxon>Pseudomonadota</taxon>
        <taxon>Alphaproteobacteria</taxon>
        <taxon>Rhodobacterales</taxon>
        <taxon>Roseobacteraceae</taxon>
        <taxon>Alloyangia</taxon>
    </lineage>
</organism>
<evidence type="ECO:0000256" key="4">
    <source>
        <dbReference type="PIRSR" id="PIRSR000103-1"/>
    </source>
</evidence>
<dbReference type="RefSeq" id="WP_092429454.1">
    <property type="nucleotide sequence ID" value="NZ_FNCL01000014.1"/>
</dbReference>
<dbReference type="InterPro" id="IPR015815">
    <property type="entry name" value="HIBADH-related"/>
</dbReference>
<dbReference type="AlphaFoldDB" id="A0A1I6V006"/>
<keyword evidence="2" id="KW-0560">Oxidoreductase</keyword>
<evidence type="ECO:0000256" key="3">
    <source>
        <dbReference type="ARBA" id="ARBA00023027"/>
    </source>
</evidence>
<reference evidence="8" key="1">
    <citation type="submission" date="2016-10" db="EMBL/GenBank/DDBJ databases">
        <authorList>
            <person name="Varghese N."/>
            <person name="Submissions S."/>
        </authorList>
    </citation>
    <scope>NUCLEOTIDE SEQUENCE [LARGE SCALE GENOMIC DNA]</scope>
    <source>
        <strain evidence="8">DSM 26894</strain>
    </source>
</reference>
<dbReference type="PANTHER" id="PTHR43060">
    <property type="entry name" value="3-HYDROXYISOBUTYRATE DEHYDROGENASE-LIKE 1, MITOCHONDRIAL-RELATED"/>
    <property type="match status" value="1"/>
</dbReference>
<dbReference type="InterPro" id="IPR008927">
    <property type="entry name" value="6-PGluconate_DH-like_C_sf"/>
</dbReference>
<gene>
    <name evidence="7" type="ORF">SAMN04488050_109161</name>
</gene>
<evidence type="ECO:0000313" key="8">
    <source>
        <dbReference type="Proteomes" id="UP000199392"/>
    </source>
</evidence>
<dbReference type="SUPFAM" id="SSF48179">
    <property type="entry name" value="6-phosphogluconate dehydrogenase C-terminal domain-like"/>
    <property type="match status" value="1"/>
</dbReference>
<sequence length="295" mass="30678">MNTKNELTVVGFIGLGRMGLPMVENLLKSGFSVQGFDQSEAARAEVAAAGATACSSAKEAARGADVVITMLPNGSIVRDVLLGEAGVADALSPGAIIVDMSSSAPTDTTYLSEQLQPRGFRLVDAPVSGGRKRAVDGTLTIMAGGEPTVIDAIQPVLEAMSAKIFRTGKIGSGHAMKAINNYVSGAGMVAAMEGVILGETFGLAPEVIVDVLNVSTGRNNTTEVKMKQFVLNRDFGSGFALGLMAKDIGIANDLAEALNLQMGSLAETSVRWKAAQDRLGPDADHTEIYRFLADS</sequence>
<keyword evidence="8" id="KW-1185">Reference proteome</keyword>
<dbReference type="Pfam" id="PF14833">
    <property type="entry name" value="NAD_binding_11"/>
    <property type="match status" value="1"/>
</dbReference>
<feature type="domain" description="6-phosphogluconate dehydrogenase NADP-binding" evidence="5">
    <location>
        <begin position="10"/>
        <end position="168"/>
    </location>
</feature>
<dbReference type="OrthoDB" id="9812907at2"/>
<dbReference type="Gene3D" id="3.40.50.720">
    <property type="entry name" value="NAD(P)-binding Rossmann-like Domain"/>
    <property type="match status" value="1"/>
</dbReference>
<dbReference type="PROSITE" id="PS00895">
    <property type="entry name" value="3_HYDROXYISOBUT_DH"/>
    <property type="match status" value="1"/>
</dbReference>
<dbReference type="PIRSF" id="PIRSF000103">
    <property type="entry name" value="HIBADH"/>
    <property type="match status" value="1"/>
</dbReference>
<keyword evidence="3" id="KW-0520">NAD</keyword>
<evidence type="ECO:0000256" key="2">
    <source>
        <dbReference type="ARBA" id="ARBA00023002"/>
    </source>
</evidence>
<protein>
    <submittedName>
        <fullName evidence="7">3-hydroxyisobutyrate dehydrogenase</fullName>
    </submittedName>
</protein>
<dbReference type="PANTHER" id="PTHR43060:SF15">
    <property type="entry name" value="3-HYDROXYISOBUTYRATE DEHYDROGENASE-LIKE 1, MITOCHONDRIAL-RELATED"/>
    <property type="match status" value="1"/>
</dbReference>
<feature type="active site" evidence="4">
    <location>
        <position position="177"/>
    </location>
</feature>
<dbReference type="InterPro" id="IPR029154">
    <property type="entry name" value="HIBADH-like_NADP-bd"/>
</dbReference>
<dbReference type="GO" id="GO:0016054">
    <property type="term" value="P:organic acid catabolic process"/>
    <property type="evidence" value="ECO:0007669"/>
    <property type="project" value="UniProtKB-ARBA"/>
</dbReference>
<dbReference type="GO" id="GO:0050661">
    <property type="term" value="F:NADP binding"/>
    <property type="evidence" value="ECO:0007669"/>
    <property type="project" value="InterPro"/>
</dbReference>
<dbReference type="Pfam" id="PF03446">
    <property type="entry name" value="NAD_binding_2"/>
    <property type="match status" value="1"/>
</dbReference>
<dbReference type="InterPro" id="IPR013328">
    <property type="entry name" value="6PGD_dom2"/>
</dbReference>
<evidence type="ECO:0000313" key="7">
    <source>
        <dbReference type="EMBL" id="SFT06983.1"/>
    </source>
</evidence>
<comment type="similarity">
    <text evidence="1">Belongs to the HIBADH-related family.</text>
</comment>
<evidence type="ECO:0000259" key="5">
    <source>
        <dbReference type="Pfam" id="PF03446"/>
    </source>
</evidence>
<dbReference type="InterPro" id="IPR002204">
    <property type="entry name" value="3-OH-isobutyrate_DH-rel_CS"/>
</dbReference>
<accession>A0A1I6V006</accession>
<dbReference type="SUPFAM" id="SSF51735">
    <property type="entry name" value="NAD(P)-binding Rossmann-fold domains"/>
    <property type="match status" value="1"/>
</dbReference>
<proteinExistence type="inferred from homology"/>
<dbReference type="InterPro" id="IPR036291">
    <property type="entry name" value="NAD(P)-bd_dom_sf"/>
</dbReference>